<gene>
    <name evidence="8" type="ORF">FGO68_gene13804</name>
</gene>
<dbReference type="Proteomes" id="UP000785679">
    <property type="component" value="Unassembled WGS sequence"/>
</dbReference>
<feature type="domain" description="Peptidase S11 D-alanyl-D-alanine carboxypeptidase A N-terminal" evidence="7">
    <location>
        <begin position="22"/>
        <end position="128"/>
    </location>
</feature>
<dbReference type="PANTHER" id="PTHR21581">
    <property type="entry name" value="D-ALANYL-D-ALANINE CARBOXYPEPTIDASE"/>
    <property type="match status" value="1"/>
</dbReference>
<comment type="similarity">
    <text evidence="1">Belongs to the peptidase S11 family.</text>
</comment>
<dbReference type="PANTHER" id="PTHR21581:SF6">
    <property type="entry name" value="TRAFFICKING PROTEIN PARTICLE COMPLEX SUBUNIT 12"/>
    <property type="match status" value="1"/>
</dbReference>
<dbReference type="OrthoDB" id="10254188at2759"/>
<dbReference type="AlphaFoldDB" id="A0A8J8T6P7"/>
<dbReference type="Gene3D" id="3.40.710.10">
    <property type="entry name" value="DD-peptidase/beta-lactamase superfamily"/>
    <property type="match status" value="1"/>
</dbReference>
<evidence type="ECO:0000256" key="1">
    <source>
        <dbReference type="ARBA" id="ARBA00007164"/>
    </source>
</evidence>
<dbReference type="GO" id="GO:0071555">
    <property type="term" value="P:cell wall organization"/>
    <property type="evidence" value="ECO:0007669"/>
    <property type="project" value="UniProtKB-KW"/>
</dbReference>
<evidence type="ECO:0000256" key="3">
    <source>
        <dbReference type="ARBA" id="ARBA00022801"/>
    </source>
</evidence>
<dbReference type="InterPro" id="IPR001967">
    <property type="entry name" value="Peptidase_S11_N"/>
</dbReference>
<dbReference type="SUPFAM" id="SSF56601">
    <property type="entry name" value="beta-lactamase/transpeptidase-like"/>
    <property type="match status" value="1"/>
</dbReference>
<evidence type="ECO:0000256" key="2">
    <source>
        <dbReference type="ARBA" id="ARBA00022729"/>
    </source>
</evidence>
<keyword evidence="2" id="KW-0732">Signal</keyword>
<feature type="domain" description="Peptidase S11 D-alanyl-D-alanine carboxypeptidase A N-terminal" evidence="7">
    <location>
        <begin position="187"/>
        <end position="306"/>
    </location>
</feature>
<comment type="caution">
    <text evidence="8">The sequence shown here is derived from an EMBL/GenBank/DDBJ whole genome shotgun (WGS) entry which is preliminary data.</text>
</comment>
<accession>A0A8J8T6P7</accession>
<sequence>MHIRPSSSEHLRHKQLLMENPAPFVTASSWIIIDDNGKNGEILFGKNEHEPRQVASLTKIMTANVVLQLLCRFNLGEHNCLIRVLLSSSQLIGTSAGLISGDQLSVWELLHGMMLPSGNDAAQTLAIHFGFLLARDRHYQLQRDPQQGQGISDHKKSLLLEATKVDMSNYVSLDQGRQELIDLALGEFYKEMNREAQVMNLANTNFCSAHGMHHDQNYSSANDIARLSFHCMKNPTFRQIVKTQKYTCESRMQLGYLYQWQNTNKLLEQSGYSGLKTGITPTAGPCLAASLQRDEFKFIVVILNSKSMDQRWGEVQKLATWAMNKIAKIKGSDLKPKVKKKILQKLQHL</sequence>
<evidence type="ECO:0000256" key="6">
    <source>
        <dbReference type="ARBA" id="ARBA00023316"/>
    </source>
</evidence>
<evidence type="ECO:0000256" key="4">
    <source>
        <dbReference type="ARBA" id="ARBA00022960"/>
    </source>
</evidence>
<evidence type="ECO:0000313" key="8">
    <source>
        <dbReference type="EMBL" id="TNV84467.1"/>
    </source>
</evidence>
<dbReference type="PRINTS" id="PR00725">
    <property type="entry name" value="DADACBPTASE1"/>
</dbReference>
<reference evidence="8" key="1">
    <citation type="submission" date="2019-06" db="EMBL/GenBank/DDBJ databases">
        <authorList>
            <person name="Zheng W."/>
        </authorList>
    </citation>
    <scope>NUCLEOTIDE SEQUENCE</scope>
    <source>
        <strain evidence="8">QDHG01</strain>
    </source>
</reference>
<dbReference type="EMBL" id="RRYP01002734">
    <property type="protein sequence ID" value="TNV84467.1"/>
    <property type="molecule type" value="Genomic_DNA"/>
</dbReference>
<name>A0A8J8T6P7_HALGN</name>
<proteinExistence type="inferred from homology"/>
<dbReference type="InterPro" id="IPR018044">
    <property type="entry name" value="Peptidase_S11"/>
</dbReference>
<dbReference type="Pfam" id="PF00768">
    <property type="entry name" value="Peptidase_S11"/>
    <property type="match status" value="2"/>
</dbReference>
<keyword evidence="3" id="KW-0378">Hydrolase</keyword>
<organism evidence="8 9">
    <name type="scientific">Halteria grandinella</name>
    <dbReference type="NCBI Taxonomy" id="5974"/>
    <lineage>
        <taxon>Eukaryota</taxon>
        <taxon>Sar</taxon>
        <taxon>Alveolata</taxon>
        <taxon>Ciliophora</taxon>
        <taxon>Intramacronucleata</taxon>
        <taxon>Spirotrichea</taxon>
        <taxon>Stichotrichia</taxon>
        <taxon>Sporadotrichida</taxon>
        <taxon>Halteriidae</taxon>
        <taxon>Halteria</taxon>
    </lineage>
</organism>
<keyword evidence="5" id="KW-0573">Peptidoglycan synthesis</keyword>
<keyword evidence="9" id="KW-1185">Reference proteome</keyword>
<dbReference type="GO" id="GO:0009002">
    <property type="term" value="F:serine-type D-Ala-D-Ala carboxypeptidase activity"/>
    <property type="evidence" value="ECO:0007669"/>
    <property type="project" value="InterPro"/>
</dbReference>
<dbReference type="GO" id="GO:0008360">
    <property type="term" value="P:regulation of cell shape"/>
    <property type="evidence" value="ECO:0007669"/>
    <property type="project" value="UniProtKB-KW"/>
</dbReference>
<evidence type="ECO:0000259" key="7">
    <source>
        <dbReference type="Pfam" id="PF00768"/>
    </source>
</evidence>
<keyword evidence="4" id="KW-0133">Cell shape</keyword>
<keyword evidence="6" id="KW-0961">Cell wall biogenesis/degradation</keyword>
<protein>
    <recommendedName>
        <fullName evidence="7">Peptidase S11 D-alanyl-D-alanine carboxypeptidase A N-terminal domain-containing protein</fullName>
    </recommendedName>
</protein>
<dbReference type="GO" id="GO:0006508">
    <property type="term" value="P:proteolysis"/>
    <property type="evidence" value="ECO:0007669"/>
    <property type="project" value="InterPro"/>
</dbReference>
<evidence type="ECO:0000313" key="9">
    <source>
        <dbReference type="Proteomes" id="UP000785679"/>
    </source>
</evidence>
<evidence type="ECO:0000256" key="5">
    <source>
        <dbReference type="ARBA" id="ARBA00022984"/>
    </source>
</evidence>
<dbReference type="InterPro" id="IPR012338">
    <property type="entry name" value="Beta-lactam/transpept-like"/>
</dbReference>